<dbReference type="Gene3D" id="1.10.287.130">
    <property type="match status" value="1"/>
</dbReference>
<accession>A0A512DQ82</accession>
<feature type="domain" description="Histidine kinase" evidence="10">
    <location>
        <begin position="236"/>
        <end position="449"/>
    </location>
</feature>
<sequence length="454" mass="48296">MAGPPIPDHPRVQAVRMTETAYPPHATPIATAIDGRVTLRTLILIRWIAVFGQLTAVLSVHYGFGFKLPLGPALAAMGASVLLNLAAQAQRGARPRLADRDAALYLGYDTLQLTLLLYLTGGLQNPFAILILAPLTVAGTILSRVSVTALTVLALCCLTGLALWQFPLPWANGAVGLPPLYLLGIWLALSLSAIFITAYVWSVAQEARSISDALSASQMALEREQRLSALGALAAAAAHELGTPLGTIHLVAKELASEIPPDSPLAEDIALLQSQSLRCRDILAELSRKPEAEGGEPFDRLTVAALIDAAGAPHRLGHIQFVLETDAVAGPAVPMIRRSPEIIHGLGNLIQNATQFARSRVTVRARWDLESLTITVTDDGPGFPQSLLHRIGEPYISTRVEGGRADGRAHMGLGIFIAQTLLERTGAMVGFANSRSGGAQVVVRWIPPIFDTKG</sequence>
<keyword evidence="9" id="KW-1133">Transmembrane helix</keyword>
<feature type="transmembrane region" description="Helical" evidence="9">
    <location>
        <begin position="180"/>
        <end position="201"/>
    </location>
</feature>
<evidence type="ECO:0000256" key="7">
    <source>
        <dbReference type="ARBA" id="ARBA00022777"/>
    </source>
</evidence>
<feature type="transmembrane region" description="Helical" evidence="9">
    <location>
        <begin position="126"/>
        <end position="142"/>
    </location>
</feature>
<evidence type="ECO:0000256" key="5">
    <source>
        <dbReference type="ARBA" id="ARBA00022679"/>
    </source>
</evidence>
<keyword evidence="5" id="KW-0808">Transferase</keyword>
<evidence type="ECO:0000256" key="2">
    <source>
        <dbReference type="ARBA" id="ARBA00004651"/>
    </source>
</evidence>
<keyword evidence="7" id="KW-0418">Kinase</keyword>
<protein>
    <recommendedName>
        <fullName evidence="3">histidine kinase</fullName>
        <ecNumber evidence="3">2.7.13.3</ecNumber>
    </recommendedName>
</protein>
<proteinExistence type="predicted"/>
<evidence type="ECO:0000259" key="10">
    <source>
        <dbReference type="PROSITE" id="PS50109"/>
    </source>
</evidence>
<organism evidence="11 12">
    <name type="scientific">Skermanella aerolata</name>
    <dbReference type="NCBI Taxonomy" id="393310"/>
    <lineage>
        <taxon>Bacteria</taxon>
        <taxon>Pseudomonadati</taxon>
        <taxon>Pseudomonadota</taxon>
        <taxon>Alphaproteobacteria</taxon>
        <taxon>Rhodospirillales</taxon>
        <taxon>Azospirillaceae</taxon>
        <taxon>Skermanella</taxon>
    </lineage>
</organism>
<dbReference type="GO" id="GO:0000155">
    <property type="term" value="F:phosphorelay sensor kinase activity"/>
    <property type="evidence" value="ECO:0007669"/>
    <property type="project" value="InterPro"/>
</dbReference>
<dbReference type="NCBIfam" id="NF033792">
    <property type="entry name" value="ActS_PrrB_HisK"/>
    <property type="match status" value="1"/>
</dbReference>
<comment type="caution">
    <text evidence="11">The sequence shown here is derived from an EMBL/GenBank/DDBJ whole genome shotgun (WGS) entry which is preliminary data.</text>
</comment>
<keyword evidence="8" id="KW-0067">ATP-binding</keyword>
<evidence type="ECO:0000256" key="4">
    <source>
        <dbReference type="ARBA" id="ARBA00022475"/>
    </source>
</evidence>
<dbReference type="AlphaFoldDB" id="A0A512DQ82"/>
<dbReference type="GO" id="GO:0005886">
    <property type="term" value="C:plasma membrane"/>
    <property type="evidence" value="ECO:0007669"/>
    <property type="project" value="UniProtKB-SubCell"/>
</dbReference>
<dbReference type="CDD" id="cd00082">
    <property type="entry name" value="HisKA"/>
    <property type="match status" value="1"/>
</dbReference>
<dbReference type="SUPFAM" id="SSF55874">
    <property type="entry name" value="ATPase domain of HSP90 chaperone/DNA topoisomerase II/histidine kinase"/>
    <property type="match status" value="1"/>
</dbReference>
<dbReference type="Pfam" id="PF02518">
    <property type="entry name" value="HATPase_c"/>
    <property type="match status" value="1"/>
</dbReference>
<keyword evidence="6" id="KW-0547">Nucleotide-binding</keyword>
<evidence type="ECO:0000256" key="6">
    <source>
        <dbReference type="ARBA" id="ARBA00022741"/>
    </source>
</evidence>
<dbReference type="EC" id="2.7.13.3" evidence="3"/>
<keyword evidence="4" id="KW-1003">Cell membrane</keyword>
<evidence type="ECO:0000313" key="11">
    <source>
        <dbReference type="EMBL" id="GEO38648.1"/>
    </source>
</evidence>
<dbReference type="InterPro" id="IPR003594">
    <property type="entry name" value="HATPase_dom"/>
</dbReference>
<evidence type="ECO:0000256" key="9">
    <source>
        <dbReference type="SAM" id="Phobius"/>
    </source>
</evidence>
<name>A0A512DQ82_9PROT</name>
<keyword evidence="9" id="KW-0812">Transmembrane</keyword>
<dbReference type="EMBL" id="BJYZ01000012">
    <property type="protein sequence ID" value="GEO38648.1"/>
    <property type="molecule type" value="Genomic_DNA"/>
</dbReference>
<comment type="subcellular location">
    <subcellularLocation>
        <location evidence="2">Cell membrane</location>
        <topology evidence="2">Multi-pass membrane protein</topology>
    </subcellularLocation>
</comment>
<evidence type="ECO:0000256" key="8">
    <source>
        <dbReference type="ARBA" id="ARBA00022840"/>
    </source>
</evidence>
<dbReference type="PROSITE" id="PS50109">
    <property type="entry name" value="HIS_KIN"/>
    <property type="match status" value="1"/>
</dbReference>
<dbReference type="InterPro" id="IPR036890">
    <property type="entry name" value="HATPase_C_sf"/>
</dbReference>
<comment type="catalytic activity">
    <reaction evidence="1">
        <text>ATP + protein L-histidine = ADP + protein N-phospho-L-histidine.</text>
        <dbReference type="EC" id="2.7.13.3"/>
    </reaction>
</comment>
<reference evidence="11 12" key="1">
    <citation type="submission" date="2019-07" db="EMBL/GenBank/DDBJ databases">
        <title>Whole genome shotgun sequence of Skermanella aerolata NBRC 106429.</title>
        <authorList>
            <person name="Hosoyama A."/>
            <person name="Uohara A."/>
            <person name="Ohji S."/>
            <person name="Ichikawa N."/>
        </authorList>
    </citation>
    <scope>NUCLEOTIDE SEQUENCE [LARGE SCALE GENOMIC DNA]</scope>
    <source>
        <strain evidence="11 12">NBRC 106429</strain>
    </source>
</reference>
<dbReference type="SMART" id="SM00388">
    <property type="entry name" value="HisKA"/>
    <property type="match status" value="1"/>
</dbReference>
<dbReference type="PANTHER" id="PTHR44936">
    <property type="entry name" value="SENSOR PROTEIN CREC"/>
    <property type="match status" value="1"/>
</dbReference>
<dbReference type="InterPro" id="IPR036097">
    <property type="entry name" value="HisK_dim/P_sf"/>
</dbReference>
<feature type="transmembrane region" description="Helical" evidence="9">
    <location>
        <begin position="149"/>
        <end position="168"/>
    </location>
</feature>
<evidence type="ECO:0000256" key="3">
    <source>
        <dbReference type="ARBA" id="ARBA00012438"/>
    </source>
</evidence>
<dbReference type="Pfam" id="PF00512">
    <property type="entry name" value="HisKA"/>
    <property type="match status" value="1"/>
</dbReference>
<dbReference type="InterPro" id="IPR047770">
    <property type="entry name" value="RegB"/>
</dbReference>
<dbReference type="InterPro" id="IPR050980">
    <property type="entry name" value="2C_sensor_his_kinase"/>
</dbReference>
<keyword evidence="9" id="KW-0472">Membrane</keyword>
<dbReference type="InterPro" id="IPR005467">
    <property type="entry name" value="His_kinase_dom"/>
</dbReference>
<feature type="transmembrane region" description="Helical" evidence="9">
    <location>
        <begin position="43"/>
        <end position="64"/>
    </location>
</feature>
<gene>
    <name evidence="11" type="primary">regS</name>
    <name evidence="11" type="ORF">SAE02_27960</name>
</gene>
<keyword evidence="12" id="KW-1185">Reference proteome</keyword>
<dbReference type="Proteomes" id="UP000321523">
    <property type="component" value="Unassembled WGS sequence"/>
</dbReference>
<evidence type="ECO:0000313" key="12">
    <source>
        <dbReference type="Proteomes" id="UP000321523"/>
    </source>
</evidence>
<evidence type="ECO:0000256" key="1">
    <source>
        <dbReference type="ARBA" id="ARBA00000085"/>
    </source>
</evidence>
<dbReference type="GO" id="GO:0005524">
    <property type="term" value="F:ATP binding"/>
    <property type="evidence" value="ECO:0007669"/>
    <property type="project" value="UniProtKB-KW"/>
</dbReference>
<dbReference type="SUPFAM" id="SSF47384">
    <property type="entry name" value="Homodimeric domain of signal transducing histidine kinase"/>
    <property type="match status" value="1"/>
</dbReference>
<dbReference type="SMART" id="SM00387">
    <property type="entry name" value="HATPase_c"/>
    <property type="match status" value="1"/>
</dbReference>
<dbReference type="InterPro" id="IPR003661">
    <property type="entry name" value="HisK_dim/P_dom"/>
</dbReference>
<dbReference type="PANTHER" id="PTHR44936:SF10">
    <property type="entry name" value="SENSOR PROTEIN RSTB"/>
    <property type="match status" value="1"/>
</dbReference>
<dbReference type="Gene3D" id="3.30.565.10">
    <property type="entry name" value="Histidine kinase-like ATPase, C-terminal domain"/>
    <property type="match status" value="1"/>
</dbReference>